<gene>
    <name evidence="1" type="ORF">CUU66_18650</name>
</gene>
<dbReference type="PANTHER" id="PTHR48100">
    <property type="entry name" value="BROAD-SPECIFICITY PHOSPHATASE YOR283W-RELATED"/>
    <property type="match status" value="1"/>
</dbReference>
<dbReference type="RefSeq" id="WP_101644911.1">
    <property type="nucleotide sequence ID" value="NZ_PGUY01000062.1"/>
</dbReference>
<dbReference type="GO" id="GO:0016791">
    <property type="term" value="F:phosphatase activity"/>
    <property type="evidence" value="ECO:0007669"/>
    <property type="project" value="TreeGrafter"/>
</dbReference>
<dbReference type="EMBL" id="PGUY01000062">
    <property type="protein sequence ID" value="PLT28245.1"/>
    <property type="molecule type" value="Genomic_DNA"/>
</dbReference>
<dbReference type="OrthoDB" id="512570at2"/>
<organism evidence="1 2">
    <name type="scientific">Peribacillus deserti</name>
    <dbReference type="NCBI Taxonomy" id="673318"/>
    <lineage>
        <taxon>Bacteria</taxon>
        <taxon>Bacillati</taxon>
        <taxon>Bacillota</taxon>
        <taxon>Bacilli</taxon>
        <taxon>Bacillales</taxon>
        <taxon>Bacillaceae</taxon>
        <taxon>Peribacillus</taxon>
    </lineage>
</organism>
<protein>
    <submittedName>
        <fullName evidence="1">Histidine phosphatase family protein</fullName>
    </submittedName>
</protein>
<dbReference type="PANTHER" id="PTHR48100:SF1">
    <property type="entry name" value="HISTIDINE PHOSPHATASE FAMILY PROTEIN-RELATED"/>
    <property type="match status" value="1"/>
</dbReference>
<dbReference type="SUPFAM" id="SSF53254">
    <property type="entry name" value="Phosphoglycerate mutase-like"/>
    <property type="match status" value="1"/>
</dbReference>
<keyword evidence="2" id="KW-1185">Reference proteome</keyword>
<evidence type="ECO:0000313" key="1">
    <source>
        <dbReference type="EMBL" id="PLT28245.1"/>
    </source>
</evidence>
<dbReference type="InterPro" id="IPR013078">
    <property type="entry name" value="His_Pase_superF_clade-1"/>
</dbReference>
<accession>A0A2N5M1R2</accession>
<name>A0A2N5M1R2_9BACI</name>
<dbReference type="Proteomes" id="UP000234748">
    <property type="component" value="Unassembled WGS sequence"/>
</dbReference>
<dbReference type="InterPro" id="IPR029033">
    <property type="entry name" value="His_PPase_superfam"/>
</dbReference>
<sequence>MNKKIYLVRHAKAEGQPFESPLTELGRVQGEKLVQFFDSIPIDRVISSPFTRAIETIDPLARERGLKVEIDDRLSERVLSSAMADNWQELLRASFLDMESTLEGGESNISGLKRVQSLLEEITASDHQTIVLVSHGNLSTLLLHHFDKRYGFEDLMKMSNPDVFEISISADSAEVRRIWQD</sequence>
<dbReference type="SMART" id="SM00855">
    <property type="entry name" value="PGAM"/>
    <property type="match status" value="1"/>
</dbReference>
<proteinExistence type="predicted"/>
<reference evidence="1 2" key="1">
    <citation type="submission" date="2017-11" db="EMBL/GenBank/DDBJ databases">
        <title>Comparitive Functional Genomics of Dry Heat Resistant strains isolated from the Viking Spacecraft.</title>
        <authorList>
            <person name="Seuylemezian A."/>
            <person name="Cooper K."/>
            <person name="Vaishampayan P."/>
        </authorList>
    </citation>
    <scope>NUCLEOTIDE SEQUENCE [LARGE SCALE GENOMIC DNA]</scope>
    <source>
        <strain evidence="1 2">V1-29</strain>
    </source>
</reference>
<evidence type="ECO:0000313" key="2">
    <source>
        <dbReference type="Proteomes" id="UP000234748"/>
    </source>
</evidence>
<dbReference type="InterPro" id="IPR050275">
    <property type="entry name" value="PGM_Phosphatase"/>
</dbReference>
<comment type="caution">
    <text evidence="1">The sequence shown here is derived from an EMBL/GenBank/DDBJ whole genome shotgun (WGS) entry which is preliminary data.</text>
</comment>
<dbReference type="CDD" id="cd07067">
    <property type="entry name" value="HP_PGM_like"/>
    <property type="match status" value="1"/>
</dbReference>
<dbReference type="AlphaFoldDB" id="A0A2N5M1R2"/>
<dbReference type="GO" id="GO:0005737">
    <property type="term" value="C:cytoplasm"/>
    <property type="evidence" value="ECO:0007669"/>
    <property type="project" value="TreeGrafter"/>
</dbReference>
<dbReference type="Pfam" id="PF00300">
    <property type="entry name" value="His_Phos_1"/>
    <property type="match status" value="1"/>
</dbReference>
<dbReference type="Gene3D" id="3.40.50.1240">
    <property type="entry name" value="Phosphoglycerate mutase-like"/>
    <property type="match status" value="1"/>
</dbReference>